<reference evidence="5" key="1">
    <citation type="journal article" date="2020" name="Stud. Mycol.">
        <title>101 Dothideomycetes genomes: A test case for predicting lifestyles and emergence of pathogens.</title>
        <authorList>
            <person name="Haridas S."/>
            <person name="Albert R."/>
            <person name="Binder M."/>
            <person name="Bloem J."/>
            <person name="LaButti K."/>
            <person name="Salamov A."/>
            <person name="Andreopoulos B."/>
            <person name="Baker S."/>
            <person name="Barry K."/>
            <person name="Bills G."/>
            <person name="Bluhm B."/>
            <person name="Cannon C."/>
            <person name="Castanera R."/>
            <person name="Culley D."/>
            <person name="Daum C."/>
            <person name="Ezra D."/>
            <person name="Gonzalez J."/>
            <person name="Henrissat B."/>
            <person name="Kuo A."/>
            <person name="Liang C."/>
            <person name="Lipzen A."/>
            <person name="Lutzoni F."/>
            <person name="Magnuson J."/>
            <person name="Mondo S."/>
            <person name="Nolan M."/>
            <person name="Ohm R."/>
            <person name="Pangilinan J."/>
            <person name="Park H.-J."/>
            <person name="Ramirez L."/>
            <person name="Alfaro M."/>
            <person name="Sun H."/>
            <person name="Tritt A."/>
            <person name="Yoshinaga Y."/>
            <person name="Zwiers L.-H."/>
            <person name="Turgeon B."/>
            <person name="Goodwin S."/>
            <person name="Spatafora J."/>
            <person name="Crous P."/>
            <person name="Grigoriev I."/>
        </authorList>
    </citation>
    <scope>NUCLEOTIDE SEQUENCE [LARGE SCALE GENOMIC DNA]</scope>
    <source>
        <strain evidence="5">CBS 304.66</strain>
    </source>
</reference>
<keyword evidence="1" id="KW-0677">Repeat</keyword>
<name>A0A9P4N5J0_9PLEO</name>
<dbReference type="EMBL" id="ML986626">
    <property type="protein sequence ID" value="KAF2263399.1"/>
    <property type="molecule type" value="Genomic_DNA"/>
</dbReference>
<gene>
    <name evidence="4" type="ORF">CC78DRAFT_534011</name>
</gene>
<dbReference type="PANTHER" id="PTHR22870">
    <property type="entry name" value="REGULATOR OF CHROMOSOME CONDENSATION"/>
    <property type="match status" value="1"/>
</dbReference>
<evidence type="ECO:0000256" key="2">
    <source>
        <dbReference type="PROSITE-ProRule" id="PRU00235"/>
    </source>
</evidence>
<dbReference type="PROSITE" id="PS50012">
    <property type="entry name" value="RCC1_3"/>
    <property type="match status" value="1"/>
</dbReference>
<sequence>MDLYVFGFNGHAQLAAPSSSRNELGSKEKILAPEKVLQGSDIQVLWTSWCDSIIALETSKDDQPSFQYYGMGLNDSQIARATDPAMDPNTIRLFGAPLADGLKAILQTQAPSSITFFASDLEQENQVPTVEIYNERDNTRIQHIAIHSDAQITVVVKMLLTATSTGKPIVQDMLQEQNSYILTFKDLSTFKTWLTSDQPTVSLKSASRPVPDLTQLVSGATTLTALTATGQVYTWTPDPRYPNCLGRPNENPELPTPIPYLSETRIAKIAAGGYLSGALSADGELFVWGQSPPGIDSEFRILKPKSKPQSQSSDADLFIPEIGQDMYLPPPPPRYTPWSPENAEKWAREVAVMRRDGRMPRHPDDPRPEQLGLGEDDDEGDEFVKQVDISIQGRPATVTDVAVGHGHVLVAAEANGDRNKVLRAVFAAGQGESGQLGLGSSAEFVENFTEVEMLRDKKVKSLICAGWSSWVVVERGSSEESDA</sequence>
<dbReference type="Proteomes" id="UP000800093">
    <property type="component" value="Unassembled WGS sequence"/>
</dbReference>
<organism evidence="4 5">
    <name type="scientific">Lojkania enalia</name>
    <dbReference type="NCBI Taxonomy" id="147567"/>
    <lineage>
        <taxon>Eukaryota</taxon>
        <taxon>Fungi</taxon>
        <taxon>Dikarya</taxon>
        <taxon>Ascomycota</taxon>
        <taxon>Pezizomycotina</taxon>
        <taxon>Dothideomycetes</taxon>
        <taxon>Pleosporomycetidae</taxon>
        <taxon>Pleosporales</taxon>
        <taxon>Pleosporales incertae sedis</taxon>
        <taxon>Lojkania</taxon>
    </lineage>
</organism>
<dbReference type="InterPro" id="IPR000408">
    <property type="entry name" value="Reg_chr_condens"/>
</dbReference>
<feature type="repeat" description="RCC1" evidence="2">
    <location>
        <begin position="230"/>
        <end position="282"/>
    </location>
</feature>
<keyword evidence="5" id="KW-1185">Reference proteome</keyword>
<feature type="compositionally biased region" description="Basic and acidic residues" evidence="3">
    <location>
        <begin position="354"/>
        <end position="368"/>
    </location>
</feature>
<comment type="caution">
    <text evidence="4">The sequence shown here is derived from an EMBL/GenBank/DDBJ whole genome shotgun (WGS) entry which is preliminary data.</text>
</comment>
<dbReference type="Gene3D" id="2.130.10.30">
    <property type="entry name" value="Regulator of chromosome condensation 1/beta-lactamase-inhibitor protein II"/>
    <property type="match status" value="2"/>
</dbReference>
<feature type="region of interest" description="Disordered" evidence="3">
    <location>
        <begin position="354"/>
        <end position="378"/>
    </location>
</feature>
<accession>A0A9P4N5J0</accession>
<dbReference type="InterPro" id="IPR051210">
    <property type="entry name" value="Ub_ligase/GEF_domain"/>
</dbReference>
<evidence type="ECO:0000313" key="5">
    <source>
        <dbReference type="Proteomes" id="UP000800093"/>
    </source>
</evidence>
<dbReference type="OrthoDB" id="5370059at2759"/>
<evidence type="ECO:0000256" key="1">
    <source>
        <dbReference type="ARBA" id="ARBA00022737"/>
    </source>
</evidence>
<dbReference type="SUPFAM" id="SSF50985">
    <property type="entry name" value="RCC1/BLIP-II"/>
    <property type="match status" value="1"/>
</dbReference>
<dbReference type="PANTHER" id="PTHR22870:SF408">
    <property type="entry name" value="OS09G0560450 PROTEIN"/>
    <property type="match status" value="1"/>
</dbReference>
<evidence type="ECO:0000256" key="3">
    <source>
        <dbReference type="SAM" id="MobiDB-lite"/>
    </source>
</evidence>
<protein>
    <submittedName>
        <fullName evidence="4">Uncharacterized protein</fullName>
    </submittedName>
</protein>
<evidence type="ECO:0000313" key="4">
    <source>
        <dbReference type="EMBL" id="KAF2263399.1"/>
    </source>
</evidence>
<dbReference type="AlphaFoldDB" id="A0A9P4N5J0"/>
<dbReference type="InterPro" id="IPR009091">
    <property type="entry name" value="RCC1/BLIP-II"/>
</dbReference>
<proteinExistence type="predicted"/>